<gene>
    <name evidence="2" type="ORF">R1flu_002253</name>
</gene>
<dbReference type="Proteomes" id="UP001605036">
    <property type="component" value="Unassembled WGS sequence"/>
</dbReference>
<dbReference type="InterPro" id="IPR008390">
    <property type="entry name" value="AWPM-19"/>
</dbReference>
<keyword evidence="3" id="KW-1185">Reference proteome</keyword>
<dbReference type="AlphaFoldDB" id="A0ABD1Y5J9"/>
<dbReference type="EMBL" id="JBHFFA010000006">
    <property type="protein sequence ID" value="KAL2622048.1"/>
    <property type="molecule type" value="Genomic_DNA"/>
</dbReference>
<dbReference type="PANTHER" id="PTHR33294">
    <property type="entry name" value="AWPM-19-LIKE FAMILY PROTEIN"/>
    <property type="match status" value="1"/>
</dbReference>
<proteinExistence type="predicted"/>
<reference evidence="2 3" key="1">
    <citation type="submission" date="2024-09" db="EMBL/GenBank/DDBJ databases">
        <title>Chromosome-scale assembly of Riccia fluitans.</title>
        <authorList>
            <person name="Paukszto L."/>
            <person name="Sawicki J."/>
            <person name="Karawczyk K."/>
            <person name="Piernik-Szablinska J."/>
            <person name="Szczecinska M."/>
            <person name="Mazdziarz M."/>
        </authorList>
    </citation>
    <scope>NUCLEOTIDE SEQUENCE [LARGE SCALE GENOMIC DNA]</scope>
    <source>
        <strain evidence="2">Rf_01</strain>
        <tissue evidence="2">Aerial parts of the thallus</tissue>
    </source>
</reference>
<feature type="transmembrane region" description="Helical" evidence="1">
    <location>
        <begin position="84"/>
        <end position="104"/>
    </location>
</feature>
<evidence type="ECO:0008006" key="4">
    <source>
        <dbReference type="Google" id="ProtNLM"/>
    </source>
</evidence>
<accession>A0ABD1Y5J9</accession>
<keyword evidence="1" id="KW-0472">Membrane</keyword>
<dbReference type="PANTHER" id="PTHR33294:SF5">
    <property type="entry name" value="AWPM-19-LIKE FAMILY PROTEIN"/>
    <property type="match status" value="1"/>
</dbReference>
<organism evidence="2 3">
    <name type="scientific">Riccia fluitans</name>
    <dbReference type="NCBI Taxonomy" id="41844"/>
    <lineage>
        <taxon>Eukaryota</taxon>
        <taxon>Viridiplantae</taxon>
        <taxon>Streptophyta</taxon>
        <taxon>Embryophyta</taxon>
        <taxon>Marchantiophyta</taxon>
        <taxon>Marchantiopsida</taxon>
        <taxon>Marchantiidae</taxon>
        <taxon>Marchantiales</taxon>
        <taxon>Ricciaceae</taxon>
        <taxon>Riccia</taxon>
    </lineage>
</organism>
<sequence>MAVNVGRALTVLILFVNFAMFVIVLGLAGHFMDETISSTAGGNAATPVFVTLSLIAGVVGCASVIAGLFHLALWRSESLASTNAVAWLAWSLVLLAMGLASKEIHIGGRSTKHRVLEAFVIILSFMQLVYILVLHAGVFGGPKYGPTYEKAAVAAEVKVDSPAATAGEAPGPAAAAAV</sequence>
<keyword evidence="1" id="KW-0812">Transmembrane</keyword>
<feature type="transmembrane region" description="Helical" evidence="1">
    <location>
        <begin position="6"/>
        <end position="28"/>
    </location>
</feature>
<protein>
    <recommendedName>
        <fullName evidence="4">Membrane protein PM19L</fullName>
    </recommendedName>
</protein>
<keyword evidence="1" id="KW-1133">Transmembrane helix</keyword>
<evidence type="ECO:0000256" key="1">
    <source>
        <dbReference type="SAM" id="Phobius"/>
    </source>
</evidence>
<name>A0ABD1Y5J9_9MARC</name>
<evidence type="ECO:0000313" key="2">
    <source>
        <dbReference type="EMBL" id="KAL2622048.1"/>
    </source>
</evidence>
<evidence type="ECO:0000313" key="3">
    <source>
        <dbReference type="Proteomes" id="UP001605036"/>
    </source>
</evidence>
<comment type="caution">
    <text evidence="2">The sequence shown here is derived from an EMBL/GenBank/DDBJ whole genome shotgun (WGS) entry which is preliminary data.</text>
</comment>
<feature type="transmembrane region" description="Helical" evidence="1">
    <location>
        <begin position="48"/>
        <end position="72"/>
    </location>
</feature>
<dbReference type="Pfam" id="PF05512">
    <property type="entry name" value="AWPM-19"/>
    <property type="match status" value="1"/>
</dbReference>
<feature type="transmembrane region" description="Helical" evidence="1">
    <location>
        <begin position="116"/>
        <end position="138"/>
    </location>
</feature>